<evidence type="ECO:0000313" key="2">
    <source>
        <dbReference type="Proteomes" id="UP000008842"/>
    </source>
</evidence>
<dbReference type="Proteomes" id="UP000008842">
    <property type="component" value="Chromosome"/>
</dbReference>
<evidence type="ECO:0000313" key="1">
    <source>
        <dbReference type="EMBL" id="BAG32643.1"/>
    </source>
</evidence>
<proteinExistence type="predicted"/>
<gene>
    <name evidence="1" type="ordered locus">PGN_0124</name>
</gene>
<dbReference type="AlphaFoldDB" id="B2RGZ8"/>
<accession>B2RGZ8</accession>
<protein>
    <submittedName>
        <fullName evidence="1">Uncharacterized protein</fullName>
    </submittedName>
</protein>
<name>B2RGZ8_PORG3</name>
<reference evidence="1 2" key="1">
    <citation type="journal article" date="2008" name="DNA Res.">
        <title>Determination of the genome sequence of Porphyromonas gingivalis strain ATCC 33277 and genomic comparison with strain W83 revealed extensive genome rearrangements in P. gingivalis.</title>
        <authorList>
            <person name="Naito M."/>
            <person name="Hirakawa H."/>
            <person name="Yamashita A."/>
            <person name="Ohara N."/>
            <person name="Shoji M."/>
            <person name="Yukitake H."/>
            <person name="Nakayama K."/>
            <person name="Toh H."/>
            <person name="Yoshimura F."/>
            <person name="Kuhara S."/>
            <person name="Hattori M."/>
            <person name="Hayashi T."/>
            <person name="Nakayama K."/>
        </authorList>
    </citation>
    <scope>NUCLEOTIDE SEQUENCE [LARGE SCALE GENOMIC DNA]</scope>
    <source>
        <strain evidence="2">ATCC 33277 / DSM 20709 / CIP 103683 / JCM 12257 / NCTC 11834 / 2561</strain>
    </source>
</reference>
<sequence length="35" mass="3953">MKAKDVFPKIKEATSEFDIDFGAVSSLYFHVTESD</sequence>
<dbReference type="KEGG" id="pgn:PGN_0124"/>
<dbReference type="HOGENOM" id="CLU_3366488_0_0_10"/>
<organism evidence="1 2">
    <name type="scientific">Porphyromonas gingivalis (strain ATCC 33277 / DSM 20709 / CIP 103683 / JCM 12257 / NCTC 11834 / 2561)</name>
    <dbReference type="NCBI Taxonomy" id="431947"/>
    <lineage>
        <taxon>Bacteria</taxon>
        <taxon>Pseudomonadati</taxon>
        <taxon>Bacteroidota</taxon>
        <taxon>Bacteroidia</taxon>
        <taxon>Bacteroidales</taxon>
        <taxon>Porphyromonadaceae</taxon>
        <taxon>Porphyromonas</taxon>
    </lineage>
</organism>
<dbReference type="EMBL" id="AP009380">
    <property type="protein sequence ID" value="BAG32643.1"/>
    <property type="molecule type" value="Genomic_DNA"/>
</dbReference>